<comment type="caution">
    <text evidence="3">The sequence shown here is derived from an EMBL/GenBank/DDBJ whole genome shotgun (WGS) entry which is preliminary data.</text>
</comment>
<dbReference type="EMBL" id="JBDJPC010000010">
    <property type="protein sequence ID" value="KAL1490122.1"/>
    <property type="molecule type" value="Genomic_DNA"/>
</dbReference>
<proteinExistence type="predicted"/>
<dbReference type="AlphaFoldDB" id="A0ABD1E604"/>
<feature type="coiled-coil region" evidence="1">
    <location>
        <begin position="117"/>
        <end position="151"/>
    </location>
</feature>
<feature type="domain" description="THAP9-like helix-turn-helix" evidence="2">
    <location>
        <begin position="151"/>
        <end position="211"/>
    </location>
</feature>
<name>A0ABD1E604_HYPHA</name>
<evidence type="ECO:0000313" key="4">
    <source>
        <dbReference type="Proteomes" id="UP001566132"/>
    </source>
</evidence>
<evidence type="ECO:0000256" key="1">
    <source>
        <dbReference type="SAM" id="Coils"/>
    </source>
</evidence>
<gene>
    <name evidence="3" type="ORF">ABEB36_012863</name>
</gene>
<dbReference type="Pfam" id="PF12017">
    <property type="entry name" value="Tnp_P_element"/>
    <property type="match status" value="1"/>
</dbReference>
<accession>A0ABD1E604</accession>
<organism evidence="3 4">
    <name type="scientific">Hypothenemus hampei</name>
    <name type="common">Coffee berry borer</name>
    <dbReference type="NCBI Taxonomy" id="57062"/>
    <lineage>
        <taxon>Eukaryota</taxon>
        <taxon>Metazoa</taxon>
        <taxon>Ecdysozoa</taxon>
        <taxon>Arthropoda</taxon>
        <taxon>Hexapoda</taxon>
        <taxon>Insecta</taxon>
        <taxon>Pterygota</taxon>
        <taxon>Neoptera</taxon>
        <taxon>Endopterygota</taxon>
        <taxon>Coleoptera</taxon>
        <taxon>Polyphaga</taxon>
        <taxon>Cucujiformia</taxon>
        <taxon>Curculionidae</taxon>
        <taxon>Scolytinae</taxon>
        <taxon>Hypothenemus</taxon>
    </lineage>
</organism>
<evidence type="ECO:0000313" key="3">
    <source>
        <dbReference type="EMBL" id="KAL1490122.1"/>
    </source>
</evidence>
<sequence>MYMSGNVCSIHFAADDFELPLQQLCNYTVENTRILKSTAVLVPSTKKRPSELSKEDSVKQRRLIVDEAIFETHNVQAGTSNSLDQEIPTDPINLDQIVVLVMASIRRIRRTQNFDRNLKFGKKCEQLIERNNELEKEIVEIKAKIPDLSTLERIFSPGQIRLLLHPSKKKIRWSSKDIASAISLKSVSPKAYRYLQNNKFPLPGLSTLREWARKLNSSSRGVERVD</sequence>
<keyword evidence="4" id="KW-1185">Reference proteome</keyword>
<dbReference type="Proteomes" id="UP001566132">
    <property type="component" value="Unassembled WGS sequence"/>
</dbReference>
<evidence type="ECO:0000259" key="2">
    <source>
        <dbReference type="Pfam" id="PF12017"/>
    </source>
</evidence>
<keyword evidence="1" id="KW-0175">Coiled coil</keyword>
<reference evidence="3 4" key="1">
    <citation type="submission" date="2024-05" db="EMBL/GenBank/DDBJ databases">
        <title>Genetic variation in Jamaican populations of the coffee berry borer (Hypothenemus hampei).</title>
        <authorList>
            <person name="Errbii M."/>
            <person name="Myrie A."/>
        </authorList>
    </citation>
    <scope>NUCLEOTIDE SEQUENCE [LARGE SCALE GENOMIC DNA]</scope>
    <source>
        <strain evidence="3">JA-Hopewell-2020-01-JO</strain>
        <tissue evidence="3">Whole body</tissue>
    </source>
</reference>
<protein>
    <recommendedName>
        <fullName evidence="2">THAP9-like helix-turn-helix domain-containing protein</fullName>
    </recommendedName>
</protein>
<dbReference type="InterPro" id="IPR021896">
    <property type="entry name" value="THAP9-like_HTH"/>
</dbReference>